<keyword evidence="2" id="KW-1185">Reference proteome</keyword>
<reference evidence="3" key="1">
    <citation type="submission" date="2022-11" db="UniProtKB">
        <authorList>
            <consortium name="WormBaseParasite"/>
        </authorList>
    </citation>
    <scope>IDENTIFICATION</scope>
</reference>
<feature type="chain" id="PRO_5037792601" evidence="1">
    <location>
        <begin position="19"/>
        <end position="116"/>
    </location>
</feature>
<evidence type="ECO:0000313" key="2">
    <source>
        <dbReference type="Proteomes" id="UP000887574"/>
    </source>
</evidence>
<dbReference type="Proteomes" id="UP000887574">
    <property type="component" value="Unplaced"/>
</dbReference>
<dbReference type="WBParaSite" id="jg14313">
    <property type="protein sequence ID" value="jg14313"/>
    <property type="gene ID" value="jg14313"/>
</dbReference>
<protein>
    <submittedName>
        <fullName evidence="3">Uncharacterized protein</fullName>
    </submittedName>
</protein>
<proteinExistence type="predicted"/>
<evidence type="ECO:0000313" key="3">
    <source>
        <dbReference type="WBParaSite" id="jg14313"/>
    </source>
</evidence>
<sequence>MSYLVLLLLALAAHSTNCRDCAHCLAEVKKVCEIQDSPPCGHMITMGICDELRLGDIACVEIWHGATRKLIDDGKADALKISGVKRVCEIQDSPPCTKMITMGICDKLKLGDVACL</sequence>
<organism evidence="2 3">
    <name type="scientific">Ditylenchus dipsaci</name>
    <dbReference type="NCBI Taxonomy" id="166011"/>
    <lineage>
        <taxon>Eukaryota</taxon>
        <taxon>Metazoa</taxon>
        <taxon>Ecdysozoa</taxon>
        <taxon>Nematoda</taxon>
        <taxon>Chromadorea</taxon>
        <taxon>Rhabditida</taxon>
        <taxon>Tylenchina</taxon>
        <taxon>Tylenchomorpha</taxon>
        <taxon>Sphaerularioidea</taxon>
        <taxon>Anguinidae</taxon>
        <taxon>Anguininae</taxon>
        <taxon>Ditylenchus</taxon>
    </lineage>
</organism>
<dbReference type="AlphaFoldDB" id="A0A915D179"/>
<evidence type="ECO:0000256" key="1">
    <source>
        <dbReference type="SAM" id="SignalP"/>
    </source>
</evidence>
<feature type="signal peptide" evidence="1">
    <location>
        <begin position="1"/>
        <end position="18"/>
    </location>
</feature>
<accession>A0A915D179</accession>
<keyword evidence="1" id="KW-0732">Signal</keyword>
<name>A0A915D179_9BILA</name>